<dbReference type="Proteomes" id="UP000397656">
    <property type="component" value="Plasmid pRK1-3"/>
</dbReference>
<dbReference type="EMBL" id="CP062807">
    <property type="protein sequence ID" value="QOT82207.1"/>
    <property type="molecule type" value="Genomic_DNA"/>
</dbReference>
<dbReference type="RefSeq" id="WP_150986907.1">
    <property type="nucleotide sequence ID" value="NZ_CP062807.1"/>
</dbReference>
<dbReference type="GeneID" id="98407067"/>
<reference evidence="1 2" key="1">
    <citation type="submission" date="2020-10" db="EMBL/GenBank/DDBJ databases">
        <title>Complete genome sequence of Cupriavidus basilensis CCUG 49340T.</title>
        <authorList>
            <person name="Salva-Serra F."/>
            <person name="Donoso R.A."/>
            <person name="Cho K.H."/>
            <person name="Yoo J.A."/>
            <person name="Lee K."/>
            <person name="Yoon S.-H."/>
            <person name="Perez-Pantoja D."/>
            <person name="Moore E.R.B."/>
        </authorList>
    </citation>
    <scope>NUCLEOTIDE SEQUENCE [LARGE SCALE GENOMIC DNA]</scope>
    <source>
        <strain evidence="2">CCUG 49340</strain>
        <plasmid evidence="1 2">pRK1-3</plasmid>
    </source>
</reference>
<dbReference type="AlphaFoldDB" id="A0A643FWF9"/>
<protein>
    <submittedName>
        <fullName evidence="1">Uncharacterized protein</fullName>
    </submittedName>
</protein>
<name>A0A643FWF9_9BURK</name>
<organism evidence="1 2">
    <name type="scientific">Cupriavidus basilensis</name>
    <dbReference type="NCBI Taxonomy" id="68895"/>
    <lineage>
        <taxon>Bacteria</taxon>
        <taxon>Pseudomonadati</taxon>
        <taxon>Pseudomonadota</taxon>
        <taxon>Betaproteobacteria</taxon>
        <taxon>Burkholderiales</taxon>
        <taxon>Burkholderiaceae</taxon>
        <taxon>Cupriavidus</taxon>
    </lineage>
</organism>
<geneLocation type="plasmid" evidence="1 2">
    <name>pRK1-3</name>
</geneLocation>
<accession>A0A643FWF9</accession>
<keyword evidence="1" id="KW-0614">Plasmid</keyword>
<evidence type="ECO:0000313" key="1">
    <source>
        <dbReference type="EMBL" id="QOT82207.1"/>
    </source>
</evidence>
<evidence type="ECO:0000313" key="2">
    <source>
        <dbReference type="Proteomes" id="UP000397656"/>
    </source>
</evidence>
<proteinExistence type="predicted"/>
<gene>
    <name evidence="1" type="ORF">F7R26_039540</name>
</gene>
<sequence length="87" mass="9090">MTTNPIKSATLLLPPRSGMSYAVLRPTLRQLLEPAQRQLNTLATGHPSGWITPQATGLGFAQSRRPAGVSMVPTAPLCAVAAAVAQL</sequence>